<dbReference type="PANTHER" id="PTHR12001">
    <property type="entry name" value="GERANYLGERANYL PYROPHOSPHATE SYNTHASE"/>
    <property type="match status" value="1"/>
</dbReference>
<keyword evidence="3 6" id="KW-0808">Transferase</keyword>
<evidence type="ECO:0000313" key="7">
    <source>
        <dbReference type="EMBL" id="BAU54613.1"/>
    </source>
</evidence>
<dbReference type="GO" id="GO:0008299">
    <property type="term" value="P:isoprenoid biosynthetic process"/>
    <property type="evidence" value="ECO:0007669"/>
    <property type="project" value="InterPro"/>
</dbReference>
<dbReference type="Gene3D" id="1.10.600.10">
    <property type="entry name" value="Farnesyl Diphosphate Synthase"/>
    <property type="match status" value="1"/>
</dbReference>
<dbReference type="InterPro" id="IPR008949">
    <property type="entry name" value="Isoprenoid_synthase_dom_sf"/>
</dbReference>
<dbReference type="InterPro" id="IPR000092">
    <property type="entry name" value="Polyprenyl_synt"/>
</dbReference>
<proteinExistence type="inferred from homology"/>
<dbReference type="PANTHER" id="PTHR12001:SF85">
    <property type="entry name" value="SHORT CHAIN ISOPRENYL DIPHOSPHATE SYNTHASE"/>
    <property type="match status" value="1"/>
</dbReference>
<dbReference type="EC" id="2.5.1.10" evidence="7"/>
<evidence type="ECO:0000256" key="3">
    <source>
        <dbReference type="ARBA" id="ARBA00022679"/>
    </source>
</evidence>
<dbReference type="EMBL" id="AP017313">
    <property type="protein sequence ID" value="BAU54613.1"/>
    <property type="molecule type" value="Genomic_DNA"/>
</dbReference>
<dbReference type="InterPro" id="IPR033749">
    <property type="entry name" value="Polyprenyl_synt_CS"/>
</dbReference>
<dbReference type="SFLD" id="SFLDG01017">
    <property type="entry name" value="Polyprenyl_Transferase_Like"/>
    <property type="match status" value="1"/>
</dbReference>
<keyword evidence="4" id="KW-0479">Metal-binding</keyword>
<dbReference type="Pfam" id="PF00348">
    <property type="entry name" value="polyprenyl_synt"/>
    <property type="match status" value="1"/>
</dbReference>
<dbReference type="KEGG" id="mgot:MgSA37_02789"/>
<dbReference type="CDD" id="cd00685">
    <property type="entry name" value="Trans_IPPS_HT"/>
    <property type="match status" value="1"/>
</dbReference>
<keyword evidence="5" id="KW-0460">Magnesium</keyword>
<dbReference type="GO" id="GO:0004337">
    <property type="term" value="F:(2E,6E)-farnesyl diphosphate synthase activity"/>
    <property type="evidence" value="ECO:0007669"/>
    <property type="project" value="UniProtKB-EC"/>
</dbReference>
<name>A0A110B5Q5_9SPHI</name>
<evidence type="ECO:0000313" key="8">
    <source>
        <dbReference type="Proteomes" id="UP000218263"/>
    </source>
</evidence>
<evidence type="ECO:0000256" key="6">
    <source>
        <dbReference type="RuleBase" id="RU004466"/>
    </source>
</evidence>
<keyword evidence="8" id="KW-1185">Reference proteome</keyword>
<comment type="similarity">
    <text evidence="2 6">Belongs to the FPP/GGPP synthase family.</text>
</comment>
<sequence>MPPTTHLINLINPINQKMKHLKELQSIIGEAVNKLDLPANPDTLYEPVSYILSLGGKRMRPALLLMACELFGGDVNAASSPALAIEVFHNFTLMHDDIMDNAPLRRGKITVHERWGHNTGILSGDAMLVLSYQLMMKVEDHLLREVLDVFNKTALGVCEGQQLDMDFEQRTEVHVDEYLEMIRLKTSVLLGGALKIGALIGGAEMQDAELLYNFGEYLGIAFQLQDDILDVYGDPDKFGKQVGGDIISNKKTWLLIRALELAVGSQKTELDNWIALKEFDNTEKVAAVTKIYDELNIRQFAEQAMEAFADKAFMALDAINLLEAHKQYLRNFADGLLVREN</sequence>
<evidence type="ECO:0000256" key="5">
    <source>
        <dbReference type="ARBA" id="ARBA00022842"/>
    </source>
</evidence>
<dbReference type="GO" id="GO:0046872">
    <property type="term" value="F:metal ion binding"/>
    <property type="evidence" value="ECO:0007669"/>
    <property type="project" value="UniProtKB-KW"/>
</dbReference>
<protein>
    <submittedName>
        <fullName evidence="7">(2E,6E)-farnesyl diphosphate synthase</fullName>
        <ecNumber evidence="7">2.5.1.10</ecNumber>
    </submittedName>
</protein>
<accession>A0A110B5Q5</accession>
<organism evidence="7 8">
    <name type="scientific">Mucilaginibacter gotjawali</name>
    <dbReference type="NCBI Taxonomy" id="1550579"/>
    <lineage>
        <taxon>Bacteria</taxon>
        <taxon>Pseudomonadati</taxon>
        <taxon>Bacteroidota</taxon>
        <taxon>Sphingobacteriia</taxon>
        <taxon>Sphingobacteriales</taxon>
        <taxon>Sphingobacteriaceae</taxon>
        <taxon>Mucilaginibacter</taxon>
    </lineage>
</organism>
<evidence type="ECO:0000256" key="4">
    <source>
        <dbReference type="ARBA" id="ARBA00022723"/>
    </source>
</evidence>
<evidence type="ECO:0000256" key="1">
    <source>
        <dbReference type="ARBA" id="ARBA00001946"/>
    </source>
</evidence>
<dbReference type="SUPFAM" id="SSF48576">
    <property type="entry name" value="Terpenoid synthases"/>
    <property type="match status" value="1"/>
</dbReference>
<dbReference type="AlphaFoldDB" id="A0A110B5Q5"/>
<dbReference type="PROSITE" id="PS00723">
    <property type="entry name" value="POLYPRENYL_SYNTHASE_1"/>
    <property type="match status" value="1"/>
</dbReference>
<dbReference type="PROSITE" id="PS00444">
    <property type="entry name" value="POLYPRENYL_SYNTHASE_2"/>
    <property type="match status" value="1"/>
</dbReference>
<dbReference type="SFLD" id="SFLDS00005">
    <property type="entry name" value="Isoprenoid_Synthase_Type_I"/>
    <property type="match status" value="1"/>
</dbReference>
<comment type="cofactor">
    <cofactor evidence="1">
        <name>Mg(2+)</name>
        <dbReference type="ChEBI" id="CHEBI:18420"/>
    </cofactor>
</comment>
<gene>
    <name evidence="7" type="ORF">MgSA37_02789</name>
</gene>
<reference evidence="7 8" key="1">
    <citation type="submission" date="2015-12" db="EMBL/GenBank/DDBJ databases">
        <title>Genome sequence of Mucilaginibacter gotjawali.</title>
        <authorList>
            <person name="Lee J.S."/>
            <person name="Lee K.C."/>
            <person name="Kim K.K."/>
            <person name="Lee B.W."/>
        </authorList>
    </citation>
    <scope>NUCLEOTIDE SEQUENCE [LARGE SCALE GENOMIC DNA]</scope>
    <source>
        <strain evidence="7 8">SA3-7</strain>
    </source>
</reference>
<dbReference type="Proteomes" id="UP000218263">
    <property type="component" value="Chromosome"/>
</dbReference>
<evidence type="ECO:0000256" key="2">
    <source>
        <dbReference type="ARBA" id="ARBA00006706"/>
    </source>
</evidence>